<keyword evidence="3" id="KW-1185">Reference proteome</keyword>
<feature type="region of interest" description="Disordered" evidence="1">
    <location>
        <begin position="24"/>
        <end position="54"/>
    </location>
</feature>
<dbReference type="Proteomes" id="UP000054217">
    <property type="component" value="Unassembled WGS sequence"/>
</dbReference>
<feature type="region of interest" description="Disordered" evidence="1">
    <location>
        <begin position="78"/>
        <end position="107"/>
    </location>
</feature>
<dbReference type="HOGENOM" id="CLU_612683_0_0_1"/>
<reference evidence="2 3" key="1">
    <citation type="submission" date="2014-04" db="EMBL/GenBank/DDBJ databases">
        <authorList>
            <consortium name="DOE Joint Genome Institute"/>
            <person name="Kuo A."/>
            <person name="Kohler A."/>
            <person name="Costa M.D."/>
            <person name="Nagy L.G."/>
            <person name="Floudas D."/>
            <person name="Copeland A."/>
            <person name="Barry K.W."/>
            <person name="Cichocki N."/>
            <person name="Veneault-Fourrey C."/>
            <person name="LaButti K."/>
            <person name="Lindquist E.A."/>
            <person name="Lipzen A."/>
            <person name="Lundell T."/>
            <person name="Morin E."/>
            <person name="Murat C."/>
            <person name="Sun H."/>
            <person name="Tunlid A."/>
            <person name="Henrissat B."/>
            <person name="Grigoriev I.V."/>
            <person name="Hibbett D.S."/>
            <person name="Martin F."/>
            <person name="Nordberg H.P."/>
            <person name="Cantor M.N."/>
            <person name="Hua S.X."/>
        </authorList>
    </citation>
    <scope>NUCLEOTIDE SEQUENCE [LARGE SCALE GENOMIC DNA]</scope>
    <source>
        <strain evidence="2 3">Marx 270</strain>
    </source>
</reference>
<evidence type="ECO:0000256" key="1">
    <source>
        <dbReference type="SAM" id="MobiDB-lite"/>
    </source>
</evidence>
<feature type="compositionally biased region" description="Acidic residues" evidence="1">
    <location>
        <begin position="342"/>
        <end position="358"/>
    </location>
</feature>
<gene>
    <name evidence="2" type="ORF">M404DRAFT_31597</name>
</gene>
<dbReference type="InParanoid" id="A0A0C3IMS5"/>
<feature type="region of interest" description="Disordered" evidence="1">
    <location>
        <begin position="188"/>
        <end position="213"/>
    </location>
</feature>
<accession>A0A0C3IMS5</accession>
<dbReference type="OrthoDB" id="6288785at2759"/>
<feature type="compositionally biased region" description="Acidic residues" evidence="1">
    <location>
        <begin position="24"/>
        <end position="45"/>
    </location>
</feature>
<organism evidence="2 3">
    <name type="scientific">Pisolithus tinctorius Marx 270</name>
    <dbReference type="NCBI Taxonomy" id="870435"/>
    <lineage>
        <taxon>Eukaryota</taxon>
        <taxon>Fungi</taxon>
        <taxon>Dikarya</taxon>
        <taxon>Basidiomycota</taxon>
        <taxon>Agaricomycotina</taxon>
        <taxon>Agaricomycetes</taxon>
        <taxon>Agaricomycetidae</taxon>
        <taxon>Boletales</taxon>
        <taxon>Sclerodermatineae</taxon>
        <taxon>Pisolithaceae</taxon>
        <taxon>Pisolithus</taxon>
    </lineage>
</organism>
<dbReference type="AlphaFoldDB" id="A0A0C3IMS5"/>
<reference evidence="3" key="2">
    <citation type="submission" date="2015-01" db="EMBL/GenBank/DDBJ databases">
        <title>Evolutionary Origins and Diversification of the Mycorrhizal Mutualists.</title>
        <authorList>
            <consortium name="DOE Joint Genome Institute"/>
            <consortium name="Mycorrhizal Genomics Consortium"/>
            <person name="Kohler A."/>
            <person name="Kuo A."/>
            <person name="Nagy L.G."/>
            <person name="Floudas D."/>
            <person name="Copeland A."/>
            <person name="Barry K.W."/>
            <person name="Cichocki N."/>
            <person name="Veneault-Fourrey C."/>
            <person name="LaButti K."/>
            <person name="Lindquist E.A."/>
            <person name="Lipzen A."/>
            <person name="Lundell T."/>
            <person name="Morin E."/>
            <person name="Murat C."/>
            <person name="Riley R."/>
            <person name="Ohm R."/>
            <person name="Sun H."/>
            <person name="Tunlid A."/>
            <person name="Henrissat B."/>
            <person name="Grigoriev I.V."/>
            <person name="Hibbett D.S."/>
            <person name="Martin F."/>
        </authorList>
    </citation>
    <scope>NUCLEOTIDE SEQUENCE [LARGE SCALE GENOMIC DNA]</scope>
    <source>
        <strain evidence="3">Marx 270</strain>
    </source>
</reference>
<sequence>MPVHHSTVPFSFALLNEEVIVDDLEDVQEIDEKDEEEDRDEEAGEMDQPSGWHKSLGLVKGLGWPFRSSSTVFEDGEAEMGDVDQEAPPPSTEDLQQSDLTDASPAHRAPGTLMMLQIPCVGLTTGLGRGAGRKSLGRHSSSSSAGLGGPQRVRVEPKWKVTNIVVPVPNEKEEEMDLDTDVSHVPPRKVKQEEKAGVGGAESSAKEAQQGGKMGLKGKRSFCAEDTRSLFWRIRSGYGATTFKCPSSRIIARTFFHNAEYECNENGCGREKVESKFATCEDGNAIWFSSQSWCDEADRGGVEEETEQKWLVQDGENNESMDGTKVDLEDNQESYTERVGGIEDEDGKSDAGDDDSDMENSGIQSDDSGLMDVELPAIPDIDAENRVEADLAVSRQERDEDTPQLGSFTQFFSKPKHDLGAATPAVQSMRHLLKGIPISRKGVQMPM</sequence>
<proteinExistence type="predicted"/>
<dbReference type="EMBL" id="KN832018">
    <property type="protein sequence ID" value="KIN98237.1"/>
    <property type="molecule type" value="Genomic_DNA"/>
</dbReference>
<protein>
    <submittedName>
        <fullName evidence="2">Uncharacterized protein</fullName>
    </submittedName>
</protein>
<feature type="region of interest" description="Disordered" evidence="1">
    <location>
        <begin position="297"/>
        <end position="370"/>
    </location>
</feature>
<evidence type="ECO:0000313" key="3">
    <source>
        <dbReference type="Proteomes" id="UP000054217"/>
    </source>
</evidence>
<dbReference type="STRING" id="870435.A0A0C3IMS5"/>
<feature type="region of interest" description="Disordered" evidence="1">
    <location>
        <begin position="131"/>
        <end position="151"/>
    </location>
</feature>
<name>A0A0C3IMS5_PISTI</name>
<evidence type="ECO:0000313" key="2">
    <source>
        <dbReference type="EMBL" id="KIN98237.1"/>
    </source>
</evidence>